<evidence type="ECO:0000313" key="3">
    <source>
        <dbReference type="Proteomes" id="UP000641932"/>
    </source>
</evidence>
<dbReference type="Proteomes" id="UP000641932">
    <property type="component" value="Unassembled WGS sequence"/>
</dbReference>
<gene>
    <name evidence="2" type="ORF">GCM10012280_70190</name>
</gene>
<sequence>MKTITGCTAAAAVATAALASVLMGAHPAGAAQQTCSPAPNTRSIDLPGRKPTTLVGADVCARLDGDELRSDITLHWQIEEDQVEDNSTRFDSFKIISRLERRSAPSGSDSVVTVTPCDFTTDLNKEYANSVGVTCSTSEEKFNPAYWWSSDATVVYDIKGDGKGPITWELTGSGLVH</sequence>
<evidence type="ECO:0000256" key="1">
    <source>
        <dbReference type="SAM" id="SignalP"/>
    </source>
</evidence>
<protein>
    <submittedName>
        <fullName evidence="2">Uncharacterized protein</fullName>
    </submittedName>
</protein>
<reference evidence="2" key="1">
    <citation type="journal article" date="2014" name="Int. J. Syst. Evol. Microbiol.">
        <title>Complete genome sequence of Corynebacterium casei LMG S-19264T (=DSM 44701T), isolated from a smear-ripened cheese.</title>
        <authorList>
            <consortium name="US DOE Joint Genome Institute (JGI-PGF)"/>
            <person name="Walter F."/>
            <person name="Albersmeier A."/>
            <person name="Kalinowski J."/>
            <person name="Ruckert C."/>
        </authorList>
    </citation>
    <scope>NUCLEOTIDE SEQUENCE</scope>
    <source>
        <strain evidence="2">CGMCC 4.7201</strain>
    </source>
</reference>
<comment type="caution">
    <text evidence="2">The sequence shown here is derived from an EMBL/GenBank/DDBJ whole genome shotgun (WGS) entry which is preliminary data.</text>
</comment>
<keyword evidence="1" id="KW-0732">Signal</keyword>
<keyword evidence="3" id="KW-1185">Reference proteome</keyword>
<name>A0A918E2N1_9ACTN</name>
<dbReference type="RefSeq" id="WP_189135857.1">
    <property type="nucleotide sequence ID" value="NZ_BMMS01000065.1"/>
</dbReference>
<organism evidence="2 3">
    <name type="scientific">Wenjunlia tyrosinilytica</name>
    <dbReference type="NCBI Taxonomy" id="1544741"/>
    <lineage>
        <taxon>Bacteria</taxon>
        <taxon>Bacillati</taxon>
        <taxon>Actinomycetota</taxon>
        <taxon>Actinomycetes</taxon>
        <taxon>Kitasatosporales</taxon>
        <taxon>Streptomycetaceae</taxon>
        <taxon>Wenjunlia</taxon>
    </lineage>
</organism>
<dbReference type="EMBL" id="BMMS01000065">
    <property type="protein sequence ID" value="GGP00751.1"/>
    <property type="molecule type" value="Genomic_DNA"/>
</dbReference>
<accession>A0A918E2N1</accession>
<feature type="signal peptide" evidence="1">
    <location>
        <begin position="1"/>
        <end position="30"/>
    </location>
</feature>
<dbReference type="AlphaFoldDB" id="A0A918E2N1"/>
<proteinExistence type="predicted"/>
<reference evidence="2" key="2">
    <citation type="submission" date="2020-09" db="EMBL/GenBank/DDBJ databases">
        <authorList>
            <person name="Sun Q."/>
            <person name="Zhou Y."/>
        </authorList>
    </citation>
    <scope>NUCLEOTIDE SEQUENCE</scope>
    <source>
        <strain evidence="2">CGMCC 4.7201</strain>
    </source>
</reference>
<feature type="chain" id="PRO_5037702195" evidence="1">
    <location>
        <begin position="31"/>
        <end position="177"/>
    </location>
</feature>
<evidence type="ECO:0000313" key="2">
    <source>
        <dbReference type="EMBL" id="GGP00751.1"/>
    </source>
</evidence>